<keyword evidence="1" id="KW-0812">Transmembrane</keyword>
<dbReference type="GeneID" id="64053082"/>
<sequence length="157" mass="17501">MKIKQKLLATIYLFFFCMFTFSVTASAQEVDTSSVNNQSDLILSTNLTSSETRQKATEAQLLDNPIVTFLLEHLKINKPTVFAIGITMIGIIFLFMSLFLPSLAKQEQMRHRSADQPASAKRHGNRRKKVSKKGVIAVLGLIFVLIGVVVQTINQIS</sequence>
<evidence type="ECO:0000313" key="4">
    <source>
        <dbReference type="Proteomes" id="UP000236214"/>
    </source>
</evidence>
<keyword evidence="1" id="KW-1133">Transmembrane helix</keyword>
<accession>A0A2H6DLF7</accession>
<keyword evidence="2" id="KW-0732">Signal</keyword>
<protein>
    <recommendedName>
        <fullName evidence="5">Type VII secretion protein EssA</fullName>
    </recommendedName>
</protein>
<dbReference type="EMBL" id="BDEC01000046">
    <property type="protein sequence ID" value="GBD68424.1"/>
    <property type="molecule type" value="Genomic_DNA"/>
</dbReference>
<comment type="caution">
    <text evidence="3">The sequence shown here is derived from an EMBL/GenBank/DDBJ whole genome shotgun (WGS) entry which is preliminary data.</text>
</comment>
<organism evidence="3 4">
    <name type="scientific">Tetragenococcus halophilus subsp. halophilus</name>
    <dbReference type="NCBI Taxonomy" id="1513897"/>
    <lineage>
        <taxon>Bacteria</taxon>
        <taxon>Bacillati</taxon>
        <taxon>Bacillota</taxon>
        <taxon>Bacilli</taxon>
        <taxon>Lactobacillales</taxon>
        <taxon>Enterococcaceae</taxon>
        <taxon>Tetragenococcus</taxon>
    </lineage>
</organism>
<evidence type="ECO:0000256" key="1">
    <source>
        <dbReference type="SAM" id="Phobius"/>
    </source>
</evidence>
<reference evidence="3 4" key="1">
    <citation type="submission" date="2016-05" db="EMBL/GenBank/DDBJ databases">
        <title>Whole genome sequencing of Tetragenococcus halophilus subsp. halophilus NISL 7118.</title>
        <authorList>
            <person name="Shiwa Y."/>
            <person name="Nishimura I."/>
            <person name="Yoshikawa H."/>
            <person name="Koyama Y."/>
            <person name="Oguma T."/>
        </authorList>
    </citation>
    <scope>NUCLEOTIDE SEQUENCE [LARGE SCALE GENOMIC DNA]</scope>
    <source>
        <strain evidence="3 4">NISL 7118</strain>
    </source>
</reference>
<feature type="signal peptide" evidence="2">
    <location>
        <begin position="1"/>
        <end position="27"/>
    </location>
</feature>
<evidence type="ECO:0000256" key="2">
    <source>
        <dbReference type="SAM" id="SignalP"/>
    </source>
</evidence>
<feature type="transmembrane region" description="Helical" evidence="1">
    <location>
        <begin position="134"/>
        <end position="153"/>
    </location>
</feature>
<evidence type="ECO:0008006" key="5">
    <source>
        <dbReference type="Google" id="ProtNLM"/>
    </source>
</evidence>
<keyword evidence="4" id="KW-1185">Reference proteome</keyword>
<gene>
    <name evidence="3" type="ORF">TEHN7118_1230</name>
</gene>
<evidence type="ECO:0000313" key="3">
    <source>
        <dbReference type="EMBL" id="GBD68424.1"/>
    </source>
</evidence>
<feature type="transmembrane region" description="Helical" evidence="1">
    <location>
        <begin position="81"/>
        <end position="103"/>
    </location>
</feature>
<keyword evidence="1" id="KW-0472">Membrane</keyword>
<name>A0A2H6DLF7_TETHA</name>
<dbReference type="Proteomes" id="UP000236214">
    <property type="component" value="Unassembled WGS sequence"/>
</dbReference>
<feature type="chain" id="PRO_5030048275" description="Type VII secretion protein EssA" evidence="2">
    <location>
        <begin position="28"/>
        <end position="157"/>
    </location>
</feature>
<dbReference type="AlphaFoldDB" id="A0A2H6DLF7"/>
<dbReference type="RefSeq" id="WP_069028505.1">
    <property type="nucleotide sequence ID" value="NZ_BDEB01000029.1"/>
</dbReference>
<proteinExistence type="predicted"/>